<proteinExistence type="predicted"/>
<accession>A0A8J7K915</accession>
<reference evidence="1" key="1">
    <citation type="submission" date="2020-10" db="EMBL/GenBank/DDBJ databases">
        <title>Bacterium isolated from coastal waters sediment.</title>
        <authorList>
            <person name="Chen R.-J."/>
            <person name="Lu D.-C."/>
            <person name="Zhu K.-L."/>
            <person name="Du Z.-J."/>
        </authorList>
    </citation>
    <scope>NUCLEOTIDE SEQUENCE</scope>
    <source>
        <strain evidence="1">N1Y112</strain>
    </source>
</reference>
<dbReference type="RefSeq" id="WP_193955322.1">
    <property type="nucleotide sequence ID" value="NZ_JADEYS010000031.1"/>
</dbReference>
<protein>
    <submittedName>
        <fullName evidence="1">Uncharacterized protein</fullName>
    </submittedName>
</protein>
<dbReference type="Proteomes" id="UP000640333">
    <property type="component" value="Unassembled WGS sequence"/>
</dbReference>
<comment type="caution">
    <text evidence="1">The sequence shown here is derived from an EMBL/GenBank/DDBJ whole genome shotgun (WGS) entry which is preliminary data.</text>
</comment>
<evidence type="ECO:0000313" key="2">
    <source>
        <dbReference type="Proteomes" id="UP000640333"/>
    </source>
</evidence>
<organism evidence="1 2">
    <name type="scientific">Pontibacterium sinense</name>
    <dbReference type="NCBI Taxonomy" id="2781979"/>
    <lineage>
        <taxon>Bacteria</taxon>
        <taxon>Pseudomonadati</taxon>
        <taxon>Pseudomonadota</taxon>
        <taxon>Gammaproteobacteria</taxon>
        <taxon>Oceanospirillales</taxon>
        <taxon>Oceanospirillaceae</taxon>
        <taxon>Pontibacterium</taxon>
    </lineage>
</organism>
<dbReference type="AlphaFoldDB" id="A0A8J7K915"/>
<gene>
    <name evidence="1" type="ORF">IOQ59_20375</name>
</gene>
<keyword evidence="2" id="KW-1185">Reference proteome</keyword>
<evidence type="ECO:0000313" key="1">
    <source>
        <dbReference type="EMBL" id="MBE9399626.1"/>
    </source>
</evidence>
<dbReference type="EMBL" id="JADEYS010000031">
    <property type="protein sequence ID" value="MBE9399626.1"/>
    <property type="molecule type" value="Genomic_DNA"/>
</dbReference>
<sequence>MNMSEFITLAEQHRLRNVNFIESGCGPMVIQVEYGKDKEVAKDLIKDNEGGVITCRSVTEAYDICHRAGVHRANLVQVIPHDEACTNSFADYHSESIPLRF</sequence>
<name>A0A8J7K915_9GAMM</name>